<accession>A0A2A2F7T3</accession>
<reference evidence="5 6" key="1">
    <citation type="submission" date="2017-08" db="EMBL/GenBank/DDBJ databases">
        <title>Halovibrio sewagensis sp. nov., isolated from wastewater of high salinity.</title>
        <authorList>
            <person name="Dong X."/>
            <person name="Zhang G."/>
        </authorList>
    </citation>
    <scope>NUCLEOTIDE SEQUENCE [LARGE SCALE GENOMIC DNA]</scope>
    <source>
        <strain evidence="5 6">YL5-2</strain>
    </source>
</reference>
<dbReference type="InterPro" id="IPR006665">
    <property type="entry name" value="OmpA-like"/>
</dbReference>
<dbReference type="Gene3D" id="3.30.1330.60">
    <property type="entry name" value="OmpA-like domain"/>
    <property type="match status" value="1"/>
</dbReference>
<dbReference type="Pfam" id="PF00691">
    <property type="entry name" value="OmpA"/>
    <property type="match status" value="1"/>
</dbReference>
<dbReference type="InterPro" id="IPR050330">
    <property type="entry name" value="Bact_OuterMem_StrucFunc"/>
</dbReference>
<gene>
    <name evidence="5" type="ORF">CK501_09550</name>
</gene>
<dbReference type="AlphaFoldDB" id="A0A2A2F7T3"/>
<dbReference type="GO" id="GO:0009279">
    <property type="term" value="C:cell outer membrane"/>
    <property type="evidence" value="ECO:0007669"/>
    <property type="project" value="UniProtKB-SubCell"/>
</dbReference>
<dbReference type="InterPro" id="IPR006664">
    <property type="entry name" value="OMP_bac"/>
</dbReference>
<evidence type="ECO:0000256" key="1">
    <source>
        <dbReference type="ARBA" id="ARBA00004442"/>
    </source>
</evidence>
<dbReference type="InterPro" id="IPR036737">
    <property type="entry name" value="OmpA-like_sf"/>
</dbReference>
<dbReference type="Pfam" id="PF18393">
    <property type="entry name" value="MotY_N"/>
    <property type="match status" value="1"/>
</dbReference>
<dbReference type="CDD" id="cd07185">
    <property type="entry name" value="OmpA_C-like"/>
    <property type="match status" value="1"/>
</dbReference>
<keyword evidence="2 3" id="KW-0472">Membrane</keyword>
<comment type="subcellular location">
    <subcellularLocation>
        <location evidence="1">Cell outer membrane</location>
    </subcellularLocation>
</comment>
<organism evidence="5 6">
    <name type="scientific">Halovibrio salipaludis</name>
    <dbReference type="NCBI Taxonomy" id="2032626"/>
    <lineage>
        <taxon>Bacteria</taxon>
        <taxon>Pseudomonadati</taxon>
        <taxon>Pseudomonadota</taxon>
        <taxon>Gammaproteobacteria</taxon>
        <taxon>Oceanospirillales</taxon>
        <taxon>Halomonadaceae</taxon>
        <taxon>Halovibrio</taxon>
    </lineage>
</organism>
<dbReference type="Gene3D" id="2.60.40.2540">
    <property type="match status" value="1"/>
</dbReference>
<name>A0A2A2F7T3_9GAMM</name>
<evidence type="ECO:0000256" key="2">
    <source>
        <dbReference type="ARBA" id="ARBA00023136"/>
    </source>
</evidence>
<dbReference type="PANTHER" id="PTHR30329">
    <property type="entry name" value="STATOR ELEMENT OF FLAGELLAR MOTOR COMPLEX"/>
    <property type="match status" value="1"/>
</dbReference>
<dbReference type="InterPro" id="IPR041544">
    <property type="entry name" value="MotY_N"/>
</dbReference>
<keyword evidence="6" id="KW-1185">Reference proteome</keyword>
<proteinExistence type="predicted"/>
<dbReference type="PANTHER" id="PTHR30329:SF17">
    <property type="entry name" value="LIPOPROTEIN YFIB-RELATED"/>
    <property type="match status" value="1"/>
</dbReference>
<sequence length="312" mass="35234">MVPITMKSRHWIVAVLVMAGLPSGALGTTFSAGIENSRWILSDSIFACTLTHPVPGYGEAVFYHRAGESLRFFLQPVRNPMRAGEAALVIEQPSWKAGKPVDDLGYVRVEDNHDRPVELSSGTSERMLASLREGRRPTFTRRARQSDRPVRVRLNHVNYGSPHQSFRRCQSELLPVNYDQVQRTVVLFDLDRSNLSQEARERLDDVALYVKADDRITQVYVDGHTDSIGTPLRNRELSEARAEAVAGYLQEQGVPEDQLVKRFHGDRYPVAGVETPGPRHRRATVRLERENDDDEAEPVVTQAQRKDLVIVD</sequence>
<feature type="domain" description="OmpA-like" evidence="4">
    <location>
        <begin position="175"/>
        <end position="291"/>
    </location>
</feature>
<dbReference type="PROSITE" id="PS51123">
    <property type="entry name" value="OMPA_2"/>
    <property type="match status" value="1"/>
</dbReference>
<protein>
    <recommendedName>
        <fullName evidence="4">OmpA-like domain-containing protein</fullName>
    </recommendedName>
</protein>
<evidence type="ECO:0000313" key="5">
    <source>
        <dbReference type="EMBL" id="PAU80655.1"/>
    </source>
</evidence>
<evidence type="ECO:0000256" key="3">
    <source>
        <dbReference type="PROSITE-ProRule" id="PRU00473"/>
    </source>
</evidence>
<dbReference type="SUPFAM" id="SSF103088">
    <property type="entry name" value="OmpA-like"/>
    <property type="match status" value="1"/>
</dbReference>
<comment type="caution">
    <text evidence="5">The sequence shown here is derived from an EMBL/GenBank/DDBJ whole genome shotgun (WGS) entry which is preliminary data.</text>
</comment>
<evidence type="ECO:0000313" key="6">
    <source>
        <dbReference type="Proteomes" id="UP000218896"/>
    </source>
</evidence>
<dbReference type="Proteomes" id="UP000218896">
    <property type="component" value="Unassembled WGS sequence"/>
</dbReference>
<dbReference type="PRINTS" id="PR01023">
    <property type="entry name" value="NAFLGMOTY"/>
</dbReference>
<dbReference type="PRINTS" id="PR01021">
    <property type="entry name" value="OMPADOMAIN"/>
</dbReference>
<evidence type="ECO:0000259" key="4">
    <source>
        <dbReference type="PROSITE" id="PS51123"/>
    </source>
</evidence>
<dbReference type="EMBL" id="NSKD01000003">
    <property type="protein sequence ID" value="PAU80655.1"/>
    <property type="molecule type" value="Genomic_DNA"/>
</dbReference>